<dbReference type="PROSITE" id="PS00760">
    <property type="entry name" value="SPASE_I_2"/>
    <property type="match status" value="1"/>
</dbReference>
<dbReference type="CDD" id="cd06530">
    <property type="entry name" value="S26_SPase_I"/>
    <property type="match status" value="1"/>
</dbReference>
<evidence type="ECO:0000256" key="2">
    <source>
        <dbReference type="ARBA" id="ARBA00004401"/>
    </source>
</evidence>
<dbReference type="Proteomes" id="UP000289664">
    <property type="component" value="Chromosome"/>
</dbReference>
<dbReference type="EMBL" id="CP036170">
    <property type="protein sequence ID" value="QBF75824.1"/>
    <property type="molecule type" value="Genomic_DNA"/>
</dbReference>
<dbReference type="SUPFAM" id="SSF51306">
    <property type="entry name" value="LexA/Signal peptidase"/>
    <property type="match status" value="1"/>
</dbReference>
<evidence type="ECO:0000259" key="8">
    <source>
        <dbReference type="Pfam" id="PF10502"/>
    </source>
</evidence>
<evidence type="ECO:0000313" key="9">
    <source>
        <dbReference type="EMBL" id="QBF75824.1"/>
    </source>
</evidence>
<comment type="similarity">
    <text evidence="3 7">Belongs to the peptidase S26 family.</text>
</comment>
<dbReference type="OrthoDB" id="9802919at2"/>
<gene>
    <name evidence="9" type="primary">sipP</name>
    <name evidence="9" type="ORF">HDCHBGLK_03236</name>
</gene>
<protein>
    <recommendedName>
        <fullName evidence="4 7">Signal peptidase I</fullName>
        <ecNumber evidence="4 7">3.4.21.89</ecNumber>
    </recommendedName>
</protein>
<dbReference type="PANTHER" id="PTHR43390">
    <property type="entry name" value="SIGNAL PEPTIDASE I"/>
    <property type="match status" value="1"/>
</dbReference>
<evidence type="ECO:0000256" key="1">
    <source>
        <dbReference type="ARBA" id="ARBA00000677"/>
    </source>
</evidence>
<keyword evidence="7" id="KW-0645">Protease</keyword>
<accession>A0A494WP54</accession>
<dbReference type="InterPro" id="IPR000223">
    <property type="entry name" value="Pept_S26A_signal_pept_1"/>
</dbReference>
<dbReference type="RefSeq" id="WP_009249299.1">
    <property type="nucleotide sequence ID" value="NZ_CP036170.1"/>
</dbReference>
<reference evidence="9 10" key="1">
    <citation type="journal article" date="2019" name="Appl. Environ. Microbiol.">
        <title>Clostridium scindens ATCC 35704: integration of nutritional requirements, the complete genome sequence, and global transcriptional responses to bile acids.</title>
        <authorList>
            <person name="Devendran S."/>
            <person name="Shrestha R."/>
            <person name="Alves J.M.P."/>
            <person name="Wolf P.G."/>
            <person name="Ly L."/>
            <person name="Hernandez A.G."/>
            <person name="Mendez-Garcia C."/>
            <person name="Inboden A."/>
            <person name="Wiley J."/>
            <person name="Paul O."/>
            <person name="Allen A."/>
            <person name="Springer E."/>
            <person name="Wright C.L."/>
            <person name="Fields C.J."/>
            <person name="Daniel S.L."/>
            <person name="Ridlon J.M."/>
        </authorList>
    </citation>
    <scope>NUCLEOTIDE SEQUENCE [LARGE SCALE GENOMIC DNA]</scope>
    <source>
        <strain evidence="9 10">ATCC 35704</strain>
    </source>
</reference>
<dbReference type="NCBIfam" id="TIGR02227">
    <property type="entry name" value="sigpep_I_bact"/>
    <property type="match status" value="1"/>
</dbReference>
<dbReference type="PANTHER" id="PTHR43390:SF1">
    <property type="entry name" value="CHLOROPLAST PROCESSING PEPTIDASE"/>
    <property type="match status" value="1"/>
</dbReference>
<evidence type="ECO:0000256" key="3">
    <source>
        <dbReference type="ARBA" id="ARBA00009370"/>
    </source>
</evidence>
<dbReference type="GO" id="GO:0009003">
    <property type="term" value="F:signal peptidase activity"/>
    <property type="evidence" value="ECO:0007669"/>
    <property type="project" value="UniProtKB-EC"/>
</dbReference>
<proteinExistence type="inferred from homology"/>
<dbReference type="GO" id="GO:0005886">
    <property type="term" value="C:plasma membrane"/>
    <property type="evidence" value="ECO:0007669"/>
    <property type="project" value="UniProtKB-SubCell"/>
</dbReference>
<organism evidence="9 10">
    <name type="scientific">Clostridium scindens (strain ATCC 35704 / DSM 5676 / VPI 13733 / 19)</name>
    <dbReference type="NCBI Taxonomy" id="411468"/>
    <lineage>
        <taxon>Bacteria</taxon>
        <taxon>Bacillati</taxon>
        <taxon>Bacillota</taxon>
        <taxon>Clostridia</taxon>
        <taxon>Lachnospirales</taxon>
        <taxon>Lachnospiraceae</taxon>
    </lineage>
</organism>
<dbReference type="Pfam" id="PF10502">
    <property type="entry name" value="Peptidase_S26"/>
    <property type="match status" value="1"/>
</dbReference>
<dbReference type="InterPro" id="IPR019757">
    <property type="entry name" value="Pept_S26A_signal_pept_1_Lys-AS"/>
</dbReference>
<keyword evidence="10" id="KW-1185">Reference proteome</keyword>
<dbReference type="InterPro" id="IPR019758">
    <property type="entry name" value="Pept_S26A_signal_pept_1_CS"/>
</dbReference>
<dbReference type="Gene3D" id="2.10.109.10">
    <property type="entry name" value="Umud Fragment, subunit A"/>
    <property type="match status" value="1"/>
</dbReference>
<comment type="catalytic activity">
    <reaction evidence="1 7">
        <text>Cleavage of hydrophobic, N-terminal signal or leader sequences from secreted and periplasmic proteins.</text>
        <dbReference type="EC" id="3.4.21.89"/>
    </reaction>
</comment>
<keyword evidence="7" id="KW-1133">Transmembrane helix</keyword>
<evidence type="ECO:0000256" key="5">
    <source>
        <dbReference type="ARBA" id="ARBA00022801"/>
    </source>
</evidence>
<feature type="active site" evidence="6">
    <location>
        <position position="92"/>
    </location>
</feature>
<dbReference type="PROSITE" id="PS00761">
    <property type="entry name" value="SPASE_I_3"/>
    <property type="match status" value="1"/>
</dbReference>
<evidence type="ECO:0000256" key="4">
    <source>
        <dbReference type="ARBA" id="ARBA00013208"/>
    </source>
</evidence>
<dbReference type="InterPro" id="IPR019533">
    <property type="entry name" value="Peptidase_S26"/>
</dbReference>
<name>A0A494WP54_CLOS5</name>
<dbReference type="AlphaFoldDB" id="A0A494WP54"/>
<dbReference type="EC" id="3.4.21.89" evidence="4 7"/>
<dbReference type="PRINTS" id="PR00727">
    <property type="entry name" value="LEADERPTASE"/>
</dbReference>
<sequence>MARRTREETKERSIFRELGGWLLYILIIIGLTYLIITFVGQRTRVSGSSMETTLSNGDNLIVDKLTYHFKEPKRYDIIVFPYKYEENTYYIKRIIGLPGETVQVIDGYTYINGEQLVGDIYGTEVMEAAGIAAEPITLGEDEYFVLGDNRNHSSDSRDPSVGILKRKDLMGRAWIRIYPFDKMGVIKHE</sequence>
<feature type="active site" evidence="6">
    <location>
        <position position="49"/>
    </location>
</feature>
<keyword evidence="5 7" id="KW-0378">Hydrolase</keyword>
<evidence type="ECO:0000256" key="6">
    <source>
        <dbReference type="PIRSR" id="PIRSR600223-1"/>
    </source>
</evidence>
<keyword evidence="7" id="KW-0472">Membrane</keyword>
<evidence type="ECO:0000256" key="7">
    <source>
        <dbReference type="RuleBase" id="RU362042"/>
    </source>
</evidence>
<dbReference type="KEGG" id="csci:HDCHBGLK_03236"/>
<comment type="subcellular location">
    <subcellularLocation>
        <location evidence="2">Cell membrane</location>
        <topology evidence="2">Single-pass type II membrane protein</topology>
    </subcellularLocation>
    <subcellularLocation>
        <location evidence="7">Membrane</location>
        <topology evidence="7">Single-pass type II membrane protein</topology>
    </subcellularLocation>
</comment>
<dbReference type="GeneID" id="62697419"/>
<dbReference type="GO" id="GO:0004252">
    <property type="term" value="F:serine-type endopeptidase activity"/>
    <property type="evidence" value="ECO:0007669"/>
    <property type="project" value="InterPro"/>
</dbReference>
<evidence type="ECO:0000313" key="10">
    <source>
        <dbReference type="Proteomes" id="UP000289664"/>
    </source>
</evidence>
<dbReference type="GO" id="GO:0006465">
    <property type="term" value="P:signal peptide processing"/>
    <property type="evidence" value="ECO:0007669"/>
    <property type="project" value="InterPro"/>
</dbReference>
<keyword evidence="7" id="KW-0812">Transmembrane</keyword>
<dbReference type="InterPro" id="IPR036286">
    <property type="entry name" value="LexA/Signal_pep-like_sf"/>
</dbReference>
<feature type="transmembrane region" description="Helical" evidence="7">
    <location>
        <begin position="21"/>
        <end position="40"/>
    </location>
</feature>
<feature type="domain" description="Peptidase S26" evidence="8">
    <location>
        <begin position="20"/>
        <end position="177"/>
    </location>
</feature>